<feature type="compositionally biased region" description="Basic and acidic residues" evidence="1">
    <location>
        <begin position="12"/>
        <end position="23"/>
    </location>
</feature>
<dbReference type="Proteomes" id="UP001224412">
    <property type="component" value="Unassembled WGS sequence"/>
</dbReference>
<feature type="compositionally biased region" description="Low complexity" evidence="1">
    <location>
        <begin position="40"/>
        <end position="67"/>
    </location>
</feature>
<dbReference type="Gene3D" id="3.40.30.10">
    <property type="entry name" value="Glutaredoxin"/>
    <property type="match status" value="1"/>
</dbReference>
<feature type="domain" description="Thioredoxin" evidence="2">
    <location>
        <begin position="82"/>
        <end position="184"/>
    </location>
</feature>
<dbReference type="InterPro" id="IPR013766">
    <property type="entry name" value="Thioredoxin_domain"/>
</dbReference>
<reference evidence="3" key="1">
    <citation type="submission" date="2023-05" db="EMBL/GenBank/DDBJ databases">
        <title>Metabolic capabilities are highly conserved among human nasal-associated Corynebacterium species in pangenomic analyses.</title>
        <authorList>
            <person name="Tran T.H."/>
            <person name="Roberts A.Q."/>
            <person name="Escapa I.F."/>
            <person name="Gao W."/>
            <person name="Conlan S."/>
            <person name="Kong H."/>
            <person name="Segre J.A."/>
            <person name="Kelly M.S."/>
            <person name="Lemon K.P."/>
        </authorList>
    </citation>
    <scope>NUCLEOTIDE SEQUENCE</scope>
    <source>
        <strain evidence="3">KPL2773</strain>
    </source>
</reference>
<dbReference type="AlphaFoldDB" id="A0AAP4BNY2"/>
<comment type="caution">
    <text evidence="3">The sequence shown here is derived from an EMBL/GenBank/DDBJ whole genome shotgun (WGS) entry which is preliminary data.</text>
</comment>
<sequence length="354" mass="37878">MTIPQQPADQNPGDRPDSARQEPARFAASAVDLQQLKNRAQATAGGANTAGLANSAGTGATGHTGNARPDRGTGAQIPAYFEVNEHNFETDVVRRSAEVPVVVLLGTSRAAESDEMRRNFEELVVKDSTLGKIIFGYVDADKNPAIVQAFRAEAVPTVVALGQGQPLTQFQGVQPVGVLQQWVDALIQQIGSKLPGTSQPIVNPADATGKQDTDSEIDPRHDAAEQALARGDYGQAREHYDAILEDNPDDKQADLALKTVEVIERFDPANRSGDAVQDGDAAPHDVDKQLDAADAEVLAGVPEKAFARLISTMKLTAGADKDRLRTRVISLFELFDQADPRVKQARTDLASALF</sequence>
<evidence type="ECO:0000313" key="3">
    <source>
        <dbReference type="EMBL" id="MDK4306217.1"/>
    </source>
</evidence>
<dbReference type="CDD" id="cd02956">
    <property type="entry name" value="ybbN"/>
    <property type="match status" value="1"/>
</dbReference>
<gene>
    <name evidence="3" type="ORF">QPX42_01410</name>
</gene>
<name>A0AAP4BNY2_9CORY</name>
<accession>A0AAP4BNY2</accession>
<feature type="region of interest" description="Disordered" evidence="1">
    <location>
        <begin position="37"/>
        <end position="73"/>
    </location>
</feature>
<dbReference type="Gene3D" id="1.25.40.10">
    <property type="entry name" value="Tetratricopeptide repeat domain"/>
    <property type="match status" value="1"/>
</dbReference>
<dbReference type="EMBL" id="JASNVH010000002">
    <property type="protein sequence ID" value="MDK4306217.1"/>
    <property type="molecule type" value="Genomic_DNA"/>
</dbReference>
<dbReference type="GO" id="GO:0006950">
    <property type="term" value="P:response to stress"/>
    <property type="evidence" value="ECO:0007669"/>
    <property type="project" value="UniProtKB-ARBA"/>
</dbReference>
<feature type="region of interest" description="Disordered" evidence="1">
    <location>
        <begin position="1"/>
        <end position="25"/>
    </location>
</feature>
<dbReference type="Pfam" id="PF00085">
    <property type="entry name" value="Thioredoxin"/>
    <property type="match status" value="1"/>
</dbReference>
<evidence type="ECO:0000259" key="2">
    <source>
        <dbReference type="Pfam" id="PF00085"/>
    </source>
</evidence>
<dbReference type="InterPro" id="IPR036249">
    <property type="entry name" value="Thioredoxin-like_sf"/>
</dbReference>
<evidence type="ECO:0000313" key="4">
    <source>
        <dbReference type="Proteomes" id="UP001224412"/>
    </source>
</evidence>
<proteinExistence type="predicted"/>
<dbReference type="Pfam" id="PF14561">
    <property type="entry name" value="TPR_20"/>
    <property type="match status" value="1"/>
</dbReference>
<organism evidence="3 4">
    <name type="scientific">Corynebacterium pseudodiphtheriticum</name>
    <dbReference type="NCBI Taxonomy" id="37637"/>
    <lineage>
        <taxon>Bacteria</taxon>
        <taxon>Bacillati</taxon>
        <taxon>Actinomycetota</taxon>
        <taxon>Actinomycetes</taxon>
        <taxon>Mycobacteriales</taxon>
        <taxon>Corynebacteriaceae</taxon>
        <taxon>Corynebacterium</taxon>
    </lineage>
</organism>
<dbReference type="InterPro" id="IPR011990">
    <property type="entry name" value="TPR-like_helical_dom_sf"/>
</dbReference>
<protein>
    <submittedName>
        <fullName evidence="3">Tetratricopeptide repeat protein</fullName>
    </submittedName>
</protein>
<evidence type="ECO:0000256" key="1">
    <source>
        <dbReference type="SAM" id="MobiDB-lite"/>
    </source>
</evidence>
<dbReference type="SUPFAM" id="SSF52833">
    <property type="entry name" value="Thioredoxin-like"/>
    <property type="match status" value="1"/>
</dbReference>
<feature type="region of interest" description="Disordered" evidence="1">
    <location>
        <begin position="194"/>
        <end position="217"/>
    </location>
</feature>
<dbReference type="RefSeq" id="WP_284571039.1">
    <property type="nucleotide sequence ID" value="NZ_JASNUC010000003.1"/>
</dbReference>